<evidence type="ECO:0000313" key="6">
    <source>
        <dbReference type="Proteomes" id="UP000472272"/>
    </source>
</evidence>
<reference evidence="5 6" key="1">
    <citation type="journal article" date="2019" name="Proc. Natl. Acad. Sci. U.S.A.">
        <title>Regulatory changes in pterin and carotenoid genes underlie balanced color polymorphisms in the wall lizard.</title>
        <authorList>
            <person name="Andrade P."/>
            <person name="Pinho C."/>
            <person name="Perez I de Lanuza G."/>
            <person name="Afonso S."/>
            <person name="Brejcha J."/>
            <person name="Rubin C.J."/>
            <person name="Wallerman O."/>
            <person name="Pereira P."/>
            <person name="Sabatino S.J."/>
            <person name="Bellati A."/>
            <person name="Pellitteri-Rosa D."/>
            <person name="Bosakova Z."/>
            <person name="Bunikis I."/>
            <person name="Carretero M.A."/>
            <person name="Feiner N."/>
            <person name="Marsik P."/>
            <person name="Pauperio F."/>
            <person name="Salvi D."/>
            <person name="Soler L."/>
            <person name="While G.M."/>
            <person name="Uller T."/>
            <person name="Font E."/>
            <person name="Andersson L."/>
            <person name="Carneiro M."/>
        </authorList>
    </citation>
    <scope>NUCLEOTIDE SEQUENCE</scope>
</reference>
<feature type="domain" description="Interferon/interleukin receptor" evidence="4">
    <location>
        <begin position="128"/>
        <end position="220"/>
    </location>
</feature>
<evidence type="ECO:0000313" key="5">
    <source>
        <dbReference type="Ensembl" id="ENSPMRP00000029045.1"/>
    </source>
</evidence>
<feature type="region of interest" description="Disordered" evidence="1">
    <location>
        <begin position="374"/>
        <end position="398"/>
    </location>
</feature>
<dbReference type="GeneID" id="114596047"/>
<reference evidence="5" key="3">
    <citation type="submission" date="2025-09" db="UniProtKB">
        <authorList>
            <consortium name="Ensembl"/>
        </authorList>
    </citation>
    <scope>IDENTIFICATION</scope>
</reference>
<dbReference type="RefSeq" id="XP_028582889.1">
    <property type="nucleotide sequence ID" value="XM_028727056.1"/>
</dbReference>
<name>A0A670JYX0_PODMU</name>
<dbReference type="Gene3D" id="2.60.40.10">
    <property type="entry name" value="Immunoglobulins"/>
    <property type="match status" value="2"/>
</dbReference>
<keyword evidence="2" id="KW-0812">Transmembrane</keyword>
<gene>
    <name evidence="5" type="primary">LOC114596047</name>
</gene>
<dbReference type="GO" id="GO:0005886">
    <property type="term" value="C:plasma membrane"/>
    <property type="evidence" value="ECO:0007669"/>
    <property type="project" value="TreeGrafter"/>
</dbReference>
<dbReference type="InterPro" id="IPR015373">
    <property type="entry name" value="Interferon/interleukin_rcp_dom"/>
</dbReference>
<sequence length="508" mass="56154">MMTFFMGPLHFYKLVYISALISAVYSLLETSVQLKLKMEPRDFEYILTWEAGNNTGTPTCYNVMYRTRSYPTPNMKIVAECSNITRSFCNLTKEFTDPYESYKIVVEQVTESGVHSSDTSFSPYADTCLTPPQFEISACPSCANVTVKLSALLLRVYQELDYTVTLIRDNVKEKRVVNTTRQEIFHTVIGDLSFNTNYCIAVDVKTSLNNQCAPSVPKCLILSSNNISGHIILPALFGILISLVGVLTLFILYKTGDICLRWRKWPRVLSIMPKLDYSLFKSEPEEVHTVQVTQQSKKKVCGYNSDEEDSESVAGNDDLYTARGFLGQTSKSCSQEDSAEPPSLDCSSTTSKIADPQDDETEKLLLIGCSSATSEMPKPVDAEAENPQNDISKEESPTIQIFHPSPEVDSANEPDLECSSCSNVNLNTVVLGISGKNVNASATLSSCQEKAAELCVSDAFELKHFTDALEMQNSDIHNLSCSWQNSNGSGGSESSDSETDCIGEYMSR</sequence>
<feature type="transmembrane region" description="Helical" evidence="2">
    <location>
        <begin position="231"/>
        <end position="253"/>
    </location>
</feature>
<dbReference type="PANTHER" id="PTHR20859:SF84">
    <property type="entry name" value="INTERFERON ALPHA_BETA RECEPTOR 2"/>
    <property type="match status" value="1"/>
</dbReference>
<organism evidence="5 6">
    <name type="scientific">Podarcis muralis</name>
    <name type="common">Wall lizard</name>
    <name type="synonym">Lacerta muralis</name>
    <dbReference type="NCBI Taxonomy" id="64176"/>
    <lineage>
        <taxon>Eukaryota</taxon>
        <taxon>Metazoa</taxon>
        <taxon>Chordata</taxon>
        <taxon>Craniata</taxon>
        <taxon>Vertebrata</taxon>
        <taxon>Euteleostomi</taxon>
        <taxon>Lepidosauria</taxon>
        <taxon>Squamata</taxon>
        <taxon>Bifurcata</taxon>
        <taxon>Unidentata</taxon>
        <taxon>Episquamata</taxon>
        <taxon>Laterata</taxon>
        <taxon>Lacertibaenia</taxon>
        <taxon>Lacertidae</taxon>
        <taxon>Podarcis</taxon>
    </lineage>
</organism>
<dbReference type="GO" id="GO:0042018">
    <property type="term" value="F:interleukin-22 receptor activity"/>
    <property type="evidence" value="ECO:0007669"/>
    <property type="project" value="TreeGrafter"/>
</dbReference>
<dbReference type="Proteomes" id="UP000472272">
    <property type="component" value="Chromosome 4"/>
</dbReference>
<dbReference type="PANTHER" id="PTHR20859">
    <property type="entry name" value="INTERFERON/INTERLEUKIN RECEPTOR"/>
    <property type="match status" value="1"/>
</dbReference>
<evidence type="ECO:0000256" key="1">
    <source>
        <dbReference type="SAM" id="MobiDB-lite"/>
    </source>
</evidence>
<dbReference type="SUPFAM" id="SSF49265">
    <property type="entry name" value="Fibronectin type III"/>
    <property type="match status" value="2"/>
</dbReference>
<dbReference type="InterPro" id="IPR036116">
    <property type="entry name" value="FN3_sf"/>
</dbReference>
<dbReference type="OMA" id="DWQCTHA"/>
<dbReference type="Pfam" id="PF09294">
    <property type="entry name" value="Interfer-bind"/>
    <property type="match status" value="1"/>
</dbReference>
<dbReference type="AlphaFoldDB" id="A0A670JYX0"/>
<keyword evidence="2" id="KW-0472">Membrane</keyword>
<dbReference type="GeneTree" id="ENSGT00510000049322"/>
<dbReference type="InterPro" id="IPR013783">
    <property type="entry name" value="Ig-like_fold"/>
</dbReference>
<feature type="domain" description="Fibronectin type-III" evidence="3">
    <location>
        <begin position="34"/>
        <end position="112"/>
    </location>
</feature>
<dbReference type="Ensembl" id="ENSPMRT00000030813.1">
    <property type="protein sequence ID" value="ENSPMRP00000029045.1"/>
    <property type="gene ID" value="ENSPMRG00000018779.1"/>
</dbReference>
<dbReference type="KEGG" id="pmua:114596047"/>
<proteinExistence type="predicted"/>
<protein>
    <submittedName>
        <fullName evidence="5">Interferon alpha/beta receptor 2-like</fullName>
    </submittedName>
</protein>
<feature type="region of interest" description="Disordered" evidence="1">
    <location>
        <begin position="485"/>
        <end position="508"/>
    </location>
</feature>
<reference evidence="5" key="2">
    <citation type="submission" date="2025-08" db="UniProtKB">
        <authorList>
            <consortium name="Ensembl"/>
        </authorList>
    </citation>
    <scope>IDENTIFICATION</scope>
</reference>
<dbReference type="OrthoDB" id="8947665at2759"/>
<dbReference type="InterPro" id="IPR003961">
    <property type="entry name" value="FN3_dom"/>
</dbReference>
<dbReference type="InterPro" id="IPR050650">
    <property type="entry name" value="Type-II_Cytokine-TF_Rcpt"/>
</dbReference>
<accession>A0A670JYX0</accession>
<evidence type="ECO:0000259" key="4">
    <source>
        <dbReference type="Pfam" id="PF09294"/>
    </source>
</evidence>
<keyword evidence="6" id="KW-1185">Reference proteome</keyword>
<keyword evidence="2" id="KW-1133">Transmembrane helix</keyword>
<evidence type="ECO:0000259" key="3">
    <source>
        <dbReference type="Pfam" id="PF01108"/>
    </source>
</evidence>
<evidence type="ECO:0000256" key="2">
    <source>
        <dbReference type="SAM" id="Phobius"/>
    </source>
</evidence>
<dbReference type="Pfam" id="PF01108">
    <property type="entry name" value="Tissue_fac"/>
    <property type="match status" value="1"/>
</dbReference>
<feature type="region of interest" description="Disordered" evidence="1">
    <location>
        <begin position="331"/>
        <end position="357"/>
    </location>
</feature>